<reference evidence="4" key="1">
    <citation type="journal article" date="2020" name="Stud. Mycol.">
        <title>101 Dothideomycetes genomes: a test case for predicting lifestyles and emergence of pathogens.</title>
        <authorList>
            <person name="Haridas S."/>
            <person name="Albert R."/>
            <person name="Binder M."/>
            <person name="Bloem J."/>
            <person name="Labutti K."/>
            <person name="Salamov A."/>
            <person name="Andreopoulos B."/>
            <person name="Baker S."/>
            <person name="Barry K."/>
            <person name="Bills G."/>
            <person name="Bluhm B."/>
            <person name="Cannon C."/>
            <person name="Castanera R."/>
            <person name="Culley D."/>
            <person name="Daum C."/>
            <person name="Ezra D."/>
            <person name="Gonzalez J."/>
            <person name="Henrissat B."/>
            <person name="Kuo A."/>
            <person name="Liang C."/>
            <person name="Lipzen A."/>
            <person name="Lutzoni F."/>
            <person name="Magnuson J."/>
            <person name="Mondo S."/>
            <person name="Nolan M."/>
            <person name="Ohm R."/>
            <person name="Pangilinan J."/>
            <person name="Park H.-J."/>
            <person name="Ramirez L."/>
            <person name="Alfaro M."/>
            <person name="Sun H."/>
            <person name="Tritt A."/>
            <person name="Yoshinaga Y."/>
            <person name="Zwiers L.-H."/>
            <person name="Turgeon B."/>
            <person name="Goodwin S."/>
            <person name="Spatafora J."/>
            <person name="Crous P."/>
            <person name="Grigoriev I."/>
        </authorList>
    </citation>
    <scope>NUCLEOTIDE SEQUENCE</scope>
    <source>
        <strain evidence="4">CBS 207.26</strain>
    </source>
</reference>
<evidence type="ECO:0000313" key="5">
    <source>
        <dbReference type="Proteomes" id="UP000800200"/>
    </source>
</evidence>
<proteinExistence type="predicted"/>
<feature type="zinc finger region" description="C3H1-type" evidence="1">
    <location>
        <begin position="188"/>
        <end position="217"/>
    </location>
</feature>
<name>A0A6A6EQZ1_9PEZI</name>
<keyword evidence="1" id="KW-0863">Zinc-finger</keyword>
<feature type="compositionally biased region" description="Basic and acidic residues" evidence="2">
    <location>
        <begin position="275"/>
        <end position="293"/>
    </location>
</feature>
<dbReference type="GO" id="GO:0008270">
    <property type="term" value="F:zinc ion binding"/>
    <property type="evidence" value="ECO:0007669"/>
    <property type="project" value="UniProtKB-KW"/>
</dbReference>
<keyword evidence="1" id="KW-0479">Metal-binding</keyword>
<dbReference type="AlphaFoldDB" id="A0A6A6EQZ1"/>
<dbReference type="InterPro" id="IPR000571">
    <property type="entry name" value="Znf_CCCH"/>
</dbReference>
<accession>A0A6A6EQZ1</accession>
<keyword evidence="5" id="KW-1185">Reference proteome</keyword>
<protein>
    <recommendedName>
        <fullName evidence="3">C3H1-type domain-containing protein</fullName>
    </recommendedName>
</protein>
<evidence type="ECO:0000313" key="4">
    <source>
        <dbReference type="EMBL" id="KAF2193691.1"/>
    </source>
</evidence>
<feature type="compositionally biased region" description="Basic residues" evidence="2">
    <location>
        <begin position="509"/>
        <end position="520"/>
    </location>
</feature>
<gene>
    <name evidence="4" type="ORF">K469DRAFT_745186</name>
</gene>
<keyword evidence="1" id="KW-0862">Zinc</keyword>
<dbReference type="EMBL" id="ML994613">
    <property type="protein sequence ID" value="KAF2193691.1"/>
    <property type="molecule type" value="Genomic_DNA"/>
</dbReference>
<dbReference type="PROSITE" id="PS50103">
    <property type="entry name" value="ZF_C3H1"/>
    <property type="match status" value="1"/>
</dbReference>
<evidence type="ECO:0000256" key="2">
    <source>
        <dbReference type="SAM" id="MobiDB-lite"/>
    </source>
</evidence>
<feature type="compositionally biased region" description="Polar residues" evidence="2">
    <location>
        <begin position="372"/>
        <end position="381"/>
    </location>
</feature>
<feature type="region of interest" description="Disordered" evidence="2">
    <location>
        <begin position="255"/>
        <end position="309"/>
    </location>
</feature>
<evidence type="ECO:0000259" key="3">
    <source>
        <dbReference type="PROSITE" id="PS50103"/>
    </source>
</evidence>
<feature type="compositionally biased region" description="Polar residues" evidence="2">
    <location>
        <begin position="529"/>
        <end position="545"/>
    </location>
</feature>
<sequence length="564" mass="62363">MGSMFGGKFGASPTFSSPQPSLPAAGLHYFIVRPNKTMVPIVPVDQLPFQLKGVPRKLEPSQLASMHFLCEMPDAPQLQLESISQTGPANRFFAPDAKDRGAVVTMLSKRLPKSAPVFIDPKPNVQNTLEADNRKLRSASPTMPAQPSLASPPTVSLTDEIASEYRNDTQRFGYSPRTLPPSGIAPDLSKKEYCTYWIKTGECAFMSQGCRYKHEMPSVDKLRMIGFNAVPKWWKEKSAINPRLTWIQRRMNQGKELESQQATESLTRGGFRSLARREEKEHPATSESSEPKATESLGDLLTDLNTPKMTTRSASPMIMARLSGSDDTTKPRQVLLDMDKAWQRTGWIRRNSHSSSSASDGEVLEPTRSREAQNSLSSSRLSAEAPSHGPVDGAYKMPCHRQSCATSVEDCNSDYDEDIPAHAPHNSKIEMYNQFYQPSQPTIADHLLGNPEENHTIRPSGSNIPAGNFRVSKDHSSHLAAMKEHGLMSPKYGGNDEGVSLQNEIVTRTRARRQPRKKGNRSLTICMPANSTTPEASLKETTLTSDPKVVNVRSKKPSKTETTC</sequence>
<dbReference type="Proteomes" id="UP000800200">
    <property type="component" value="Unassembled WGS sequence"/>
</dbReference>
<evidence type="ECO:0000256" key="1">
    <source>
        <dbReference type="PROSITE-ProRule" id="PRU00723"/>
    </source>
</evidence>
<feature type="domain" description="C3H1-type" evidence="3">
    <location>
        <begin position="188"/>
        <end position="217"/>
    </location>
</feature>
<dbReference type="OrthoDB" id="5355510at2759"/>
<feature type="region of interest" description="Disordered" evidence="2">
    <location>
        <begin position="351"/>
        <end position="389"/>
    </location>
</feature>
<organism evidence="4 5">
    <name type="scientific">Zopfia rhizophila CBS 207.26</name>
    <dbReference type="NCBI Taxonomy" id="1314779"/>
    <lineage>
        <taxon>Eukaryota</taxon>
        <taxon>Fungi</taxon>
        <taxon>Dikarya</taxon>
        <taxon>Ascomycota</taxon>
        <taxon>Pezizomycotina</taxon>
        <taxon>Dothideomycetes</taxon>
        <taxon>Dothideomycetes incertae sedis</taxon>
        <taxon>Zopfiaceae</taxon>
        <taxon>Zopfia</taxon>
    </lineage>
</organism>
<feature type="region of interest" description="Disordered" evidence="2">
    <location>
        <begin position="508"/>
        <end position="564"/>
    </location>
</feature>